<dbReference type="InterPro" id="IPR002495">
    <property type="entry name" value="Glyco_trans_8"/>
</dbReference>
<dbReference type="SUPFAM" id="SSF53448">
    <property type="entry name" value="Nucleotide-diphospho-sugar transferases"/>
    <property type="match status" value="1"/>
</dbReference>
<proteinExistence type="predicted"/>
<dbReference type="InterPro" id="IPR029044">
    <property type="entry name" value="Nucleotide-diphossugar_trans"/>
</dbReference>
<reference evidence="4 5" key="1">
    <citation type="submission" date="2017-08" db="EMBL/GenBank/DDBJ databases">
        <title>Reclassification of Bisgaard taxon 37 and 44.</title>
        <authorList>
            <person name="Christensen H."/>
        </authorList>
    </citation>
    <scope>NUCLEOTIDE SEQUENCE [LARGE SCALE GENOMIC DNA]</scope>
    <source>
        <strain evidence="4 5">B96_3</strain>
    </source>
</reference>
<accession>A0A3A1Y7A0</accession>
<dbReference type="InterPro" id="IPR050748">
    <property type="entry name" value="Glycosyltrans_8_dom-fam"/>
</dbReference>
<evidence type="ECO:0008006" key="6">
    <source>
        <dbReference type="Google" id="ProtNLM"/>
    </source>
</evidence>
<name>A0A3A1Y7A0_9GAMM</name>
<dbReference type="AlphaFoldDB" id="A0A3A1Y7A0"/>
<dbReference type="Pfam" id="PF01501">
    <property type="entry name" value="Glyco_transf_8"/>
    <property type="match status" value="1"/>
</dbReference>
<evidence type="ECO:0000256" key="2">
    <source>
        <dbReference type="ARBA" id="ARBA00022679"/>
    </source>
</evidence>
<comment type="caution">
    <text evidence="4">The sequence shown here is derived from an EMBL/GenBank/DDBJ whole genome shotgun (WGS) entry which is preliminary data.</text>
</comment>
<protein>
    <recommendedName>
        <fullName evidence="6">Glycosyl transferase family 8</fullName>
    </recommendedName>
</protein>
<evidence type="ECO:0000256" key="1">
    <source>
        <dbReference type="ARBA" id="ARBA00022676"/>
    </source>
</evidence>
<gene>
    <name evidence="4" type="ORF">CKF54_05755</name>
</gene>
<keyword evidence="2" id="KW-0808">Transferase</keyword>
<dbReference type="EMBL" id="NRHC01000073">
    <property type="protein sequence ID" value="RIY31944.1"/>
    <property type="molecule type" value="Genomic_DNA"/>
</dbReference>
<keyword evidence="1" id="KW-0328">Glycosyltransferase</keyword>
<dbReference type="Proteomes" id="UP000265691">
    <property type="component" value="Unassembled WGS sequence"/>
</dbReference>
<evidence type="ECO:0000256" key="3">
    <source>
        <dbReference type="ARBA" id="ARBA00022723"/>
    </source>
</evidence>
<dbReference type="OrthoDB" id="5670469at2"/>
<dbReference type="PANTHER" id="PTHR13778:SF47">
    <property type="entry name" value="LIPOPOLYSACCHARIDE 1,3-GALACTOSYLTRANSFERASE"/>
    <property type="match status" value="1"/>
</dbReference>
<dbReference type="RefSeq" id="WP_119525413.1">
    <property type="nucleotide sequence ID" value="NZ_NRHC01000073.1"/>
</dbReference>
<dbReference type="Gene3D" id="3.90.550.10">
    <property type="entry name" value="Spore Coat Polysaccharide Biosynthesis Protein SpsA, Chain A"/>
    <property type="match status" value="1"/>
</dbReference>
<dbReference type="GO" id="GO:0046872">
    <property type="term" value="F:metal ion binding"/>
    <property type="evidence" value="ECO:0007669"/>
    <property type="project" value="UniProtKB-KW"/>
</dbReference>
<dbReference type="PANTHER" id="PTHR13778">
    <property type="entry name" value="GLYCOSYLTRANSFERASE 8 DOMAIN-CONTAINING PROTEIN"/>
    <property type="match status" value="1"/>
</dbReference>
<evidence type="ECO:0000313" key="4">
    <source>
        <dbReference type="EMBL" id="RIY31944.1"/>
    </source>
</evidence>
<dbReference type="GO" id="GO:0016757">
    <property type="term" value="F:glycosyltransferase activity"/>
    <property type="evidence" value="ECO:0007669"/>
    <property type="project" value="UniProtKB-KW"/>
</dbReference>
<keyword evidence="3" id="KW-0479">Metal-binding</keyword>
<keyword evidence="5" id="KW-1185">Reference proteome</keyword>
<sequence>MKKLAVVFTCNNEFFQHLAVVVYSLLHHRKDTHYEIIVLGRNFSREQVLWLKNFVREKSNGTCFINIYEMGHELADYNLKNVVLSGVFSVDCFSRLFIPRIIDMNALQNDRVLYLDTDMLVLDDLGHMNDIDFEGKFFAVSADYDIRERYLRLLLNWSNQAVDVFKMHFLHIKNLGLNSMLDYFNSGMILFNLKAIDESGVSKEFLYQQMRKRQYLVFPDQDIMNIEAQRHGGVQYLGYHYNCPQAKTYGITDSFDPENDRLYLPLNPLAYRQGTAPTPPYLQFLRPEERSLTSEELSDLKLADIARKESEANFSFTQAASYFEADYEHKDEINEDKVDVKDTYEVRLTKEDYHPHLDELADICRKTIENYCVVVNKDLEEFVDQSQISRVKVLHFIGTKPWKETYNTIPKLLYNHYLEACDIPAELIP</sequence>
<evidence type="ECO:0000313" key="5">
    <source>
        <dbReference type="Proteomes" id="UP000265691"/>
    </source>
</evidence>
<organism evidence="4 5">
    <name type="scientific">Psittacicella hinzii</name>
    <dbReference type="NCBI Taxonomy" id="2028575"/>
    <lineage>
        <taxon>Bacteria</taxon>
        <taxon>Pseudomonadati</taxon>
        <taxon>Pseudomonadota</taxon>
        <taxon>Gammaproteobacteria</taxon>
        <taxon>Pasteurellales</taxon>
        <taxon>Psittacicellaceae</taxon>
        <taxon>Psittacicella</taxon>
    </lineage>
</organism>